<name>A0A2A4HIP9_9GAMM</name>
<dbReference type="InterPro" id="IPR050559">
    <property type="entry name" value="P-Pant_transferase_sf"/>
</dbReference>
<organism evidence="5 6">
    <name type="scientific">Vreelandella nigrificans</name>
    <dbReference type="NCBI Taxonomy" id="2042704"/>
    <lineage>
        <taxon>Bacteria</taxon>
        <taxon>Pseudomonadati</taxon>
        <taxon>Pseudomonadota</taxon>
        <taxon>Gammaproteobacteria</taxon>
        <taxon>Oceanospirillales</taxon>
        <taxon>Halomonadaceae</taxon>
        <taxon>Vreelandella</taxon>
    </lineage>
</organism>
<comment type="similarity">
    <text evidence="1">Belongs to the P-Pant transferase superfamily. Gsp/Sfp/HetI/AcpT family.</text>
</comment>
<dbReference type="GO" id="GO:0008897">
    <property type="term" value="F:holo-[acyl-carrier-protein] synthase activity"/>
    <property type="evidence" value="ECO:0007669"/>
    <property type="project" value="InterPro"/>
</dbReference>
<evidence type="ECO:0000256" key="2">
    <source>
        <dbReference type="ARBA" id="ARBA00022679"/>
    </source>
</evidence>
<feature type="domain" description="4'-phosphopantetheinyl transferase" evidence="3">
    <location>
        <begin position="123"/>
        <end position="230"/>
    </location>
</feature>
<dbReference type="PANTHER" id="PTHR12215:SF10">
    <property type="entry name" value="L-AMINOADIPATE-SEMIALDEHYDE DEHYDROGENASE-PHOSPHOPANTETHEINYL TRANSFERASE"/>
    <property type="match status" value="1"/>
</dbReference>
<evidence type="ECO:0000256" key="1">
    <source>
        <dbReference type="ARBA" id="ARBA00010990"/>
    </source>
</evidence>
<dbReference type="Proteomes" id="UP000218677">
    <property type="component" value="Unassembled WGS sequence"/>
</dbReference>
<proteinExistence type="inferred from homology"/>
<evidence type="ECO:0000313" key="6">
    <source>
        <dbReference type="Proteomes" id="UP000218677"/>
    </source>
</evidence>
<sequence length="263" mass="29725">MGNRPLLLTPSPSCVDIWLTWLDDVKYANVLNHYVSILSAQEKEQYQRFCFEEDRIRYLVARALIRTTLSRYAHVSPIDWLFTTNSHGRPAIAPTLPLADSVSFNLSHTRKLIALAVTAGHEVGIDVENIVERHAAFDIVSQCFSASEAKEIQAACPEAQSRLFFEYWTLKEAYAKARGFGLSIPLDQCSFDLSQSSSIELLVTQQLNDDSARWFLCQYYPDATHVLALCVSINEPKQQVTIRRLVPLLSERALDLHPGRVSI</sequence>
<reference evidence="6" key="1">
    <citation type="submission" date="2017-09" db="EMBL/GenBank/DDBJ databases">
        <authorList>
            <person name="Cho G.-S."/>
            <person name="Oguntoyinbo F.A."/>
            <person name="Cnockaert M."/>
            <person name="Kabisch J."/>
            <person name="Neve H."/>
            <person name="Bockelmann W."/>
            <person name="Wenning M."/>
            <person name="Franz C.M."/>
            <person name="Vandamme P."/>
        </authorList>
    </citation>
    <scope>NUCLEOTIDE SEQUENCE [LARGE SCALE GENOMIC DNA]</scope>
    <source>
        <strain evidence="6">MBT G8648</strain>
    </source>
</reference>
<gene>
    <name evidence="5" type="ORF">CPA45_20080</name>
</gene>
<dbReference type="InterPro" id="IPR055066">
    <property type="entry name" value="AASDHPPT_N"/>
</dbReference>
<keyword evidence="6" id="KW-1185">Reference proteome</keyword>
<dbReference type="GO" id="GO:0019878">
    <property type="term" value="P:lysine biosynthetic process via aminoadipic acid"/>
    <property type="evidence" value="ECO:0007669"/>
    <property type="project" value="TreeGrafter"/>
</dbReference>
<dbReference type="OrthoDB" id="9808281at2"/>
<evidence type="ECO:0000259" key="3">
    <source>
        <dbReference type="Pfam" id="PF01648"/>
    </source>
</evidence>
<evidence type="ECO:0000259" key="4">
    <source>
        <dbReference type="Pfam" id="PF22624"/>
    </source>
</evidence>
<dbReference type="GO" id="GO:0005829">
    <property type="term" value="C:cytosol"/>
    <property type="evidence" value="ECO:0007669"/>
    <property type="project" value="TreeGrafter"/>
</dbReference>
<dbReference type="Pfam" id="PF22624">
    <property type="entry name" value="AASDHPPT_N"/>
    <property type="match status" value="1"/>
</dbReference>
<protein>
    <submittedName>
        <fullName evidence="5">4-phosphopantetheinyl transferase</fullName>
    </submittedName>
</protein>
<evidence type="ECO:0000313" key="5">
    <source>
        <dbReference type="EMBL" id="PCF93914.1"/>
    </source>
</evidence>
<dbReference type="GO" id="GO:0000287">
    <property type="term" value="F:magnesium ion binding"/>
    <property type="evidence" value="ECO:0007669"/>
    <property type="project" value="InterPro"/>
</dbReference>
<dbReference type="AlphaFoldDB" id="A0A2A4HIP9"/>
<accession>A0A2A4HIP9</accession>
<dbReference type="Gene3D" id="3.90.470.20">
    <property type="entry name" value="4'-phosphopantetheinyl transferase domain"/>
    <property type="match status" value="2"/>
</dbReference>
<dbReference type="InterPro" id="IPR008278">
    <property type="entry name" value="4-PPantetheinyl_Trfase_dom"/>
</dbReference>
<comment type="caution">
    <text evidence="5">The sequence shown here is derived from an EMBL/GenBank/DDBJ whole genome shotgun (WGS) entry which is preliminary data.</text>
</comment>
<dbReference type="SUPFAM" id="SSF56214">
    <property type="entry name" value="4'-phosphopantetheinyl transferase"/>
    <property type="match status" value="2"/>
</dbReference>
<dbReference type="Pfam" id="PF01648">
    <property type="entry name" value="ACPS"/>
    <property type="match status" value="1"/>
</dbReference>
<feature type="domain" description="4'-phosphopantetheinyl transferase N-terminal" evidence="4">
    <location>
        <begin position="31"/>
        <end position="117"/>
    </location>
</feature>
<dbReference type="EMBL" id="NWUX01000027">
    <property type="protein sequence ID" value="PCF93914.1"/>
    <property type="molecule type" value="Genomic_DNA"/>
</dbReference>
<dbReference type="PANTHER" id="PTHR12215">
    <property type="entry name" value="PHOSPHOPANTETHEINE TRANSFERASE"/>
    <property type="match status" value="1"/>
</dbReference>
<dbReference type="RefSeq" id="WP_096654660.1">
    <property type="nucleotide sequence ID" value="NZ_NWUX01000027.1"/>
</dbReference>
<keyword evidence="2 5" id="KW-0808">Transferase</keyword>
<dbReference type="InterPro" id="IPR037143">
    <property type="entry name" value="4-PPantetheinyl_Trfase_dom_sf"/>
</dbReference>